<proteinExistence type="predicted"/>
<evidence type="ECO:0000313" key="3">
    <source>
        <dbReference type="Proteomes" id="UP000789396"/>
    </source>
</evidence>
<evidence type="ECO:0000256" key="1">
    <source>
        <dbReference type="SAM" id="MobiDB-lite"/>
    </source>
</evidence>
<evidence type="ECO:0000313" key="2">
    <source>
        <dbReference type="EMBL" id="CAG8615610.1"/>
    </source>
</evidence>
<accession>A0A9N9CV67</accession>
<gene>
    <name evidence="2" type="ORF">RFULGI_LOCUS7156</name>
</gene>
<feature type="compositionally biased region" description="Basic and acidic residues" evidence="1">
    <location>
        <begin position="337"/>
        <end position="346"/>
    </location>
</feature>
<dbReference type="AlphaFoldDB" id="A0A9N9CV67"/>
<comment type="caution">
    <text evidence="2">The sequence shown here is derived from an EMBL/GenBank/DDBJ whole genome shotgun (WGS) entry which is preliminary data.</text>
</comment>
<dbReference type="OrthoDB" id="2328738at2759"/>
<reference evidence="2" key="1">
    <citation type="submission" date="2021-06" db="EMBL/GenBank/DDBJ databases">
        <authorList>
            <person name="Kallberg Y."/>
            <person name="Tangrot J."/>
            <person name="Rosling A."/>
        </authorList>
    </citation>
    <scope>NUCLEOTIDE SEQUENCE</scope>
    <source>
        <strain evidence="2">IN212</strain>
    </source>
</reference>
<protein>
    <submittedName>
        <fullName evidence="2">12490_t:CDS:1</fullName>
    </submittedName>
</protein>
<name>A0A9N9CV67_9GLOM</name>
<feature type="non-terminal residue" evidence="2">
    <location>
        <position position="366"/>
    </location>
</feature>
<feature type="region of interest" description="Disordered" evidence="1">
    <location>
        <begin position="329"/>
        <end position="366"/>
    </location>
</feature>
<sequence>MPNDCRRAINSSEIIYKTQPPNLRFEFLNDNTTFQWGELGISRSYLKGKLNFGKKINVNLIELTLRGIEETNYVPVSGRIKNRYSGSYKLTEKSIKFPIESKEPLEYYDFKFPLNSNLSSSFLIADKEKNVNGQIFYIFSATVNEQTSGFFNTQRELCEIYCPLSQVLPYFNTHYKSVKDRYIVSNEELFEYCFKIPEYLGLGTIISVPIQVTFLETRVKIVRIEISLKEVTRHTFENYDESVRTEKRCCTFFEEPSKISNNRLEQSLTLRVPEELNISYSGTYIQIKYKLGIKFTLVGGGINIGNGDFYKEQTVIVARFNSPNISDNSGSFDNLDNLDHSDHRSNDVVSEAGHPQEERSSQSEEN</sequence>
<dbReference type="Proteomes" id="UP000789396">
    <property type="component" value="Unassembled WGS sequence"/>
</dbReference>
<keyword evidence="3" id="KW-1185">Reference proteome</keyword>
<feature type="compositionally biased region" description="Basic and acidic residues" evidence="1">
    <location>
        <begin position="354"/>
        <end position="366"/>
    </location>
</feature>
<organism evidence="2 3">
    <name type="scientific">Racocetra fulgida</name>
    <dbReference type="NCBI Taxonomy" id="60492"/>
    <lineage>
        <taxon>Eukaryota</taxon>
        <taxon>Fungi</taxon>
        <taxon>Fungi incertae sedis</taxon>
        <taxon>Mucoromycota</taxon>
        <taxon>Glomeromycotina</taxon>
        <taxon>Glomeromycetes</taxon>
        <taxon>Diversisporales</taxon>
        <taxon>Gigasporaceae</taxon>
        <taxon>Racocetra</taxon>
    </lineage>
</organism>
<dbReference type="EMBL" id="CAJVPZ010010048">
    <property type="protein sequence ID" value="CAG8615610.1"/>
    <property type="molecule type" value="Genomic_DNA"/>
</dbReference>